<gene>
    <name evidence="1" type="ORF">SPELUC_LOCUS11384</name>
</gene>
<proteinExistence type="predicted"/>
<accession>A0ACA9PCA2</accession>
<protein>
    <submittedName>
        <fullName evidence="1">15216_t:CDS:1</fullName>
    </submittedName>
</protein>
<dbReference type="Proteomes" id="UP000789366">
    <property type="component" value="Unassembled WGS sequence"/>
</dbReference>
<keyword evidence="2" id="KW-1185">Reference proteome</keyword>
<comment type="caution">
    <text evidence="1">The sequence shown here is derived from an EMBL/GenBank/DDBJ whole genome shotgun (WGS) entry which is preliminary data.</text>
</comment>
<feature type="non-terminal residue" evidence="1">
    <location>
        <position position="1"/>
    </location>
</feature>
<reference evidence="1" key="1">
    <citation type="submission" date="2021-06" db="EMBL/GenBank/DDBJ databases">
        <authorList>
            <person name="Kallberg Y."/>
            <person name="Tangrot J."/>
            <person name="Rosling A."/>
        </authorList>
    </citation>
    <scope>NUCLEOTIDE SEQUENCE</scope>
    <source>
        <strain evidence="1">28 12/20/2015</strain>
    </source>
</reference>
<name>A0ACA9PCA2_9GLOM</name>
<evidence type="ECO:0000313" key="2">
    <source>
        <dbReference type="Proteomes" id="UP000789366"/>
    </source>
</evidence>
<evidence type="ECO:0000313" key="1">
    <source>
        <dbReference type="EMBL" id="CAG8703241.1"/>
    </source>
</evidence>
<sequence length="82" mass="8762">EKPLIKNFKIAIMNQQPINQAVGGQPLPPQNTNVSVGSSYDNLTSEQKYEILTKGAHPFPSSAGAGNQTVQFSDVMISGSPF</sequence>
<dbReference type="EMBL" id="CAJVPW010024031">
    <property type="protein sequence ID" value="CAG8703241.1"/>
    <property type="molecule type" value="Genomic_DNA"/>
</dbReference>
<organism evidence="1 2">
    <name type="scientific">Cetraspora pellucida</name>
    <dbReference type="NCBI Taxonomy" id="1433469"/>
    <lineage>
        <taxon>Eukaryota</taxon>
        <taxon>Fungi</taxon>
        <taxon>Fungi incertae sedis</taxon>
        <taxon>Mucoromycota</taxon>
        <taxon>Glomeromycotina</taxon>
        <taxon>Glomeromycetes</taxon>
        <taxon>Diversisporales</taxon>
        <taxon>Gigasporaceae</taxon>
        <taxon>Cetraspora</taxon>
    </lineage>
</organism>